<accession>A0A0E9WU16</accession>
<dbReference type="EMBL" id="GBXM01014715">
    <property type="protein sequence ID" value="JAH93862.1"/>
    <property type="molecule type" value="Transcribed_RNA"/>
</dbReference>
<name>A0A0E9WU16_ANGAN</name>
<organism evidence="1">
    <name type="scientific">Anguilla anguilla</name>
    <name type="common">European freshwater eel</name>
    <name type="synonym">Muraena anguilla</name>
    <dbReference type="NCBI Taxonomy" id="7936"/>
    <lineage>
        <taxon>Eukaryota</taxon>
        <taxon>Metazoa</taxon>
        <taxon>Chordata</taxon>
        <taxon>Craniata</taxon>
        <taxon>Vertebrata</taxon>
        <taxon>Euteleostomi</taxon>
        <taxon>Actinopterygii</taxon>
        <taxon>Neopterygii</taxon>
        <taxon>Teleostei</taxon>
        <taxon>Anguilliformes</taxon>
        <taxon>Anguillidae</taxon>
        <taxon>Anguilla</taxon>
    </lineage>
</organism>
<sequence length="76" mass="8852">MRFLNYSLFEARRGSTEWPIIDVLLRAFPIFHLLARETSLRCLQTACPKFCNIDCFIGKEVICVTVPEKKMKDLIT</sequence>
<dbReference type="AlphaFoldDB" id="A0A0E9WU16"/>
<proteinExistence type="predicted"/>
<protein>
    <submittedName>
        <fullName evidence="1">Uncharacterized protein</fullName>
    </submittedName>
</protein>
<evidence type="ECO:0000313" key="1">
    <source>
        <dbReference type="EMBL" id="JAH93862.1"/>
    </source>
</evidence>
<reference evidence="1" key="2">
    <citation type="journal article" date="2015" name="Fish Shellfish Immunol.">
        <title>Early steps in the European eel (Anguilla anguilla)-Vibrio vulnificus interaction in the gills: Role of the RtxA13 toxin.</title>
        <authorList>
            <person name="Callol A."/>
            <person name="Pajuelo D."/>
            <person name="Ebbesson L."/>
            <person name="Teles M."/>
            <person name="MacKenzie S."/>
            <person name="Amaro C."/>
        </authorList>
    </citation>
    <scope>NUCLEOTIDE SEQUENCE</scope>
</reference>
<reference evidence="1" key="1">
    <citation type="submission" date="2014-11" db="EMBL/GenBank/DDBJ databases">
        <authorList>
            <person name="Amaro Gonzalez C."/>
        </authorList>
    </citation>
    <scope>NUCLEOTIDE SEQUENCE</scope>
</reference>